<dbReference type="PANTHER" id="PTHR47921">
    <property type="entry name" value="PROTEIN CBG14847-RELATED"/>
    <property type="match status" value="1"/>
</dbReference>
<reference evidence="2" key="2">
    <citation type="submission" date="2022-06" db="UniProtKB">
        <authorList>
            <consortium name="EnsemblMetazoa"/>
        </authorList>
    </citation>
    <scope>IDENTIFICATION</scope>
    <source>
        <strain evidence="2">DF5081</strain>
    </source>
</reference>
<keyword evidence="1" id="KW-0732">Signal</keyword>
<dbReference type="PANTHER" id="PTHR47921:SF1">
    <property type="entry name" value="C6 DOMAIN-CONTAINING PROTEIN-RELATED"/>
    <property type="match status" value="1"/>
</dbReference>
<dbReference type="AlphaFoldDB" id="A0A8R1IR82"/>
<evidence type="ECO:0000313" key="3">
    <source>
        <dbReference type="Proteomes" id="UP000005237"/>
    </source>
</evidence>
<feature type="signal peptide" evidence="1">
    <location>
        <begin position="1"/>
        <end position="26"/>
    </location>
</feature>
<proteinExistence type="predicted"/>
<name>A0A8R1IR82_CAEJA</name>
<evidence type="ECO:0000256" key="1">
    <source>
        <dbReference type="SAM" id="SignalP"/>
    </source>
</evidence>
<sequence length="147" mass="15681">MKKYFSFLFFCVKITFACLPTQNVDGEFIHESSTSNIVVTSTTTTTETPYRGGFLCATAAQVGLTYTLGILQGYNFGDANTCSTIFTCPLGTTSKVKIPIVNLISPGPPLVIATCQQTGSNAGIWYYGIPPLTTPVEIVGTTCEGII</sequence>
<reference evidence="3" key="1">
    <citation type="submission" date="2010-08" db="EMBL/GenBank/DDBJ databases">
        <authorList>
            <consortium name="Caenorhabditis japonica Sequencing Consortium"/>
            <person name="Wilson R.K."/>
        </authorList>
    </citation>
    <scope>NUCLEOTIDE SEQUENCE [LARGE SCALE GENOMIC DNA]</scope>
    <source>
        <strain evidence="3">DF5081</strain>
    </source>
</reference>
<evidence type="ECO:0008006" key="4">
    <source>
        <dbReference type="Google" id="ProtNLM"/>
    </source>
</evidence>
<keyword evidence="3" id="KW-1185">Reference proteome</keyword>
<dbReference type="EnsemblMetazoa" id="CJA40357.1">
    <property type="protein sequence ID" value="CJA40357.1"/>
    <property type="gene ID" value="WBGene00216205"/>
</dbReference>
<evidence type="ECO:0000313" key="2">
    <source>
        <dbReference type="EnsemblMetazoa" id="CJA40357.1"/>
    </source>
</evidence>
<feature type="chain" id="PRO_5035841280" description="C6 domain-containing protein" evidence="1">
    <location>
        <begin position="27"/>
        <end position="147"/>
    </location>
</feature>
<dbReference type="Proteomes" id="UP000005237">
    <property type="component" value="Unassembled WGS sequence"/>
</dbReference>
<accession>A0A8R1IR82</accession>
<organism evidence="2 3">
    <name type="scientific">Caenorhabditis japonica</name>
    <dbReference type="NCBI Taxonomy" id="281687"/>
    <lineage>
        <taxon>Eukaryota</taxon>
        <taxon>Metazoa</taxon>
        <taxon>Ecdysozoa</taxon>
        <taxon>Nematoda</taxon>
        <taxon>Chromadorea</taxon>
        <taxon>Rhabditida</taxon>
        <taxon>Rhabditina</taxon>
        <taxon>Rhabditomorpha</taxon>
        <taxon>Rhabditoidea</taxon>
        <taxon>Rhabditidae</taxon>
        <taxon>Peloderinae</taxon>
        <taxon>Caenorhabditis</taxon>
    </lineage>
</organism>
<protein>
    <recommendedName>
        <fullName evidence="4">C6 domain-containing protein</fullName>
    </recommendedName>
</protein>